<comment type="caution">
    <text evidence="1">The sequence shown here is derived from an EMBL/GenBank/DDBJ whole genome shotgun (WGS) entry which is preliminary data.</text>
</comment>
<dbReference type="InterPro" id="IPR012337">
    <property type="entry name" value="RNaseH-like_sf"/>
</dbReference>
<evidence type="ECO:0000313" key="2">
    <source>
        <dbReference type="Proteomes" id="UP000237271"/>
    </source>
</evidence>
<gene>
    <name evidence="1" type="ORF">PHPALM_19614</name>
</gene>
<sequence length="367" mass="42299">MAGGRPFTAPWEHFKIVNGTRHVKYKSAHCRYGNQLLTKLQPSRHLKKHITTCQRMPVDICEAYAGEDLLSKRLKNGKAAVPQPAGCEDARSRDMDNILLTPEDKKRFLMKTVMVFYTNCWAFRMCCDTKLAEILAQAQEVDTFVRNHTATNSRFAEAIRSPDNIDNRRSLKIPVDTRLYSHYECSKLVVESERIIRDLVSDDALLAKYNALKATSFKRIVLSEAFWIKGDMVLKLLSPIHKVFARFEKDSLSVRGMLRDPVYNDDIPGINKDMQARFRERIHARWEFIDSRPMRIAYLLDHRRDTMLFTTQQQNDSVADLQSLAARLRYTPTQVQALHKELGKFMVTNKKCGGGNKRSYHADSPIT</sequence>
<protein>
    <submittedName>
        <fullName evidence="1">Uncharacterized protein</fullName>
    </submittedName>
</protein>
<dbReference type="SUPFAM" id="SSF53098">
    <property type="entry name" value="Ribonuclease H-like"/>
    <property type="match status" value="1"/>
</dbReference>
<dbReference type="Proteomes" id="UP000237271">
    <property type="component" value="Unassembled WGS sequence"/>
</dbReference>
<organism evidence="1 2">
    <name type="scientific">Phytophthora palmivora</name>
    <dbReference type="NCBI Taxonomy" id="4796"/>
    <lineage>
        <taxon>Eukaryota</taxon>
        <taxon>Sar</taxon>
        <taxon>Stramenopiles</taxon>
        <taxon>Oomycota</taxon>
        <taxon>Peronosporomycetes</taxon>
        <taxon>Peronosporales</taxon>
        <taxon>Peronosporaceae</taxon>
        <taxon>Phytophthora</taxon>
    </lineage>
</organism>
<evidence type="ECO:0000313" key="1">
    <source>
        <dbReference type="EMBL" id="POM64813.1"/>
    </source>
</evidence>
<proteinExistence type="predicted"/>
<dbReference type="AlphaFoldDB" id="A0A2P4XGZ2"/>
<accession>A0A2P4XGZ2</accession>
<name>A0A2P4XGZ2_9STRA</name>
<dbReference type="EMBL" id="NCKW01011051">
    <property type="protein sequence ID" value="POM64813.1"/>
    <property type="molecule type" value="Genomic_DNA"/>
</dbReference>
<dbReference type="OrthoDB" id="127700at2759"/>
<keyword evidence="2" id="KW-1185">Reference proteome</keyword>
<reference evidence="1 2" key="1">
    <citation type="journal article" date="2017" name="Genome Biol. Evol.">
        <title>Phytophthora megakarya and P. palmivora, closely related causal agents of cacao black pod rot, underwent increases in genome sizes and gene numbers by different mechanisms.</title>
        <authorList>
            <person name="Ali S.S."/>
            <person name="Shao J."/>
            <person name="Lary D.J."/>
            <person name="Kronmiller B."/>
            <person name="Shen D."/>
            <person name="Strem M.D."/>
            <person name="Amoako-Attah I."/>
            <person name="Akrofi A.Y."/>
            <person name="Begoude B.A."/>
            <person name="Ten Hoopen G.M."/>
            <person name="Coulibaly K."/>
            <person name="Kebe B.I."/>
            <person name="Melnick R.L."/>
            <person name="Guiltinan M.J."/>
            <person name="Tyler B.M."/>
            <person name="Meinhardt L.W."/>
            <person name="Bailey B.A."/>
        </authorList>
    </citation>
    <scope>NUCLEOTIDE SEQUENCE [LARGE SCALE GENOMIC DNA]</scope>
    <source>
        <strain evidence="2">sbr112.9</strain>
    </source>
</reference>